<dbReference type="PANTHER" id="PTHR47964">
    <property type="entry name" value="ATP-DEPENDENT DNA HELICASE HOMOLOG RECG, CHLOROPLASTIC"/>
    <property type="match status" value="1"/>
</dbReference>
<dbReference type="InterPro" id="IPR014001">
    <property type="entry name" value="Helicase_ATP-bd"/>
</dbReference>
<feature type="domain" description="Helicase ATP-binding" evidence="8">
    <location>
        <begin position="272"/>
        <end position="434"/>
    </location>
</feature>
<evidence type="ECO:0000256" key="6">
    <source>
        <dbReference type="ARBA" id="ARBA00023125"/>
    </source>
</evidence>
<evidence type="ECO:0000259" key="8">
    <source>
        <dbReference type="PROSITE" id="PS51192"/>
    </source>
</evidence>
<dbReference type="GO" id="GO:0003677">
    <property type="term" value="F:DNA binding"/>
    <property type="evidence" value="ECO:0007669"/>
    <property type="project" value="UniProtKB-KW"/>
</dbReference>
<keyword evidence="4" id="KW-0347">Helicase</keyword>
<dbReference type="SUPFAM" id="SSF50249">
    <property type="entry name" value="Nucleic acid-binding proteins"/>
    <property type="match status" value="1"/>
</dbReference>
<evidence type="ECO:0000256" key="1">
    <source>
        <dbReference type="ARBA" id="ARBA00022741"/>
    </source>
</evidence>
<dbReference type="PANTHER" id="PTHR47964:SF1">
    <property type="entry name" value="ATP-DEPENDENT DNA HELICASE HOMOLOG RECG, CHLOROPLASTIC"/>
    <property type="match status" value="1"/>
</dbReference>
<dbReference type="GO" id="GO:0005524">
    <property type="term" value="F:ATP binding"/>
    <property type="evidence" value="ECO:0007669"/>
    <property type="project" value="UniProtKB-KW"/>
</dbReference>
<dbReference type="GO" id="GO:0016787">
    <property type="term" value="F:hydrolase activity"/>
    <property type="evidence" value="ECO:0007669"/>
    <property type="project" value="UniProtKB-KW"/>
</dbReference>
<keyword evidence="2" id="KW-0227">DNA damage</keyword>
<dbReference type="InterPro" id="IPR027417">
    <property type="entry name" value="P-loop_NTPase"/>
</dbReference>
<dbReference type="Proteomes" id="UP000593591">
    <property type="component" value="Chromosome"/>
</dbReference>
<reference evidence="10 11" key="1">
    <citation type="submission" date="2018-08" db="EMBL/GenBank/DDBJ databases">
        <title>The first complete genome of Treponema rectale (CHPAT), a commensal spirochete of the bovine rectum.</title>
        <authorList>
            <person name="Staton G.J."/>
            <person name="Clegg S.R."/>
            <person name="Carter S.D."/>
            <person name="Radford A.D."/>
            <person name="Darby A."/>
            <person name="Hall N."/>
            <person name="Birtles R.J."/>
            <person name="Evans N.J."/>
        </authorList>
    </citation>
    <scope>NUCLEOTIDE SEQUENCE [LARGE SCALE GENOMIC DNA]</scope>
    <source>
        <strain evidence="10 11">CHPA</strain>
    </source>
</reference>
<dbReference type="Pfam" id="PF00270">
    <property type="entry name" value="DEAD"/>
    <property type="match status" value="1"/>
</dbReference>
<gene>
    <name evidence="10" type="ORF">DYE49_01340</name>
</gene>
<evidence type="ECO:0000256" key="5">
    <source>
        <dbReference type="ARBA" id="ARBA00022840"/>
    </source>
</evidence>
<evidence type="ECO:0000313" key="11">
    <source>
        <dbReference type="Proteomes" id="UP000593591"/>
    </source>
</evidence>
<dbReference type="GO" id="GO:0003678">
    <property type="term" value="F:DNA helicase activity"/>
    <property type="evidence" value="ECO:0007669"/>
    <property type="project" value="TreeGrafter"/>
</dbReference>
<dbReference type="Pfam" id="PF19833">
    <property type="entry name" value="RecG_dom3_C"/>
    <property type="match status" value="1"/>
</dbReference>
<evidence type="ECO:0000256" key="3">
    <source>
        <dbReference type="ARBA" id="ARBA00022801"/>
    </source>
</evidence>
<dbReference type="InterPro" id="IPR001650">
    <property type="entry name" value="Helicase_C-like"/>
</dbReference>
<evidence type="ECO:0000256" key="4">
    <source>
        <dbReference type="ARBA" id="ARBA00022806"/>
    </source>
</evidence>
<evidence type="ECO:0000256" key="7">
    <source>
        <dbReference type="ARBA" id="ARBA00023204"/>
    </source>
</evidence>
<proteinExistence type="predicted"/>
<dbReference type="InterPro" id="IPR012340">
    <property type="entry name" value="NA-bd_OB-fold"/>
</dbReference>
<protein>
    <recommendedName>
        <fullName evidence="12">ATP-dependent DNA helicase RecG</fullName>
    </recommendedName>
</protein>
<dbReference type="InterPro" id="IPR011545">
    <property type="entry name" value="DEAD/DEAH_box_helicase_dom"/>
</dbReference>
<organism evidence="10 11">
    <name type="scientific">Treponema rectale</name>
    <dbReference type="NCBI Taxonomy" id="744512"/>
    <lineage>
        <taxon>Bacteria</taxon>
        <taxon>Pseudomonadati</taxon>
        <taxon>Spirochaetota</taxon>
        <taxon>Spirochaetia</taxon>
        <taxon>Spirochaetales</taxon>
        <taxon>Treponemataceae</taxon>
        <taxon>Treponema</taxon>
    </lineage>
</organism>
<dbReference type="PROSITE" id="PS51192">
    <property type="entry name" value="HELICASE_ATP_BIND_1"/>
    <property type="match status" value="1"/>
</dbReference>
<evidence type="ECO:0000259" key="9">
    <source>
        <dbReference type="PROSITE" id="PS51194"/>
    </source>
</evidence>
<dbReference type="SMART" id="SM00490">
    <property type="entry name" value="HELICc"/>
    <property type="match status" value="1"/>
</dbReference>
<dbReference type="GO" id="GO:0006281">
    <property type="term" value="P:DNA repair"/>
    <property type="evidence" value="ECO:0007669"/>
    <property type="project" value="UniProtKB-KW"/>
</dbReference>
<dbReference type="SMART" id="SM00487">
    <property type="entry name" value="DEXDc"/>
    <property type="match status" value="1"/>
</dbReference>
<name>A0A7M1XIJ0_9SPIR</name>
<accession>A0A7M1XIJ0</accession>
<sequence>MQTKVCKQHGIIFDMNQRELFTLLEASNDEDILRHFPSRYEDLNVTPLSNDPKDGQRFVVKGNVTNLKSFAARGTSLIRFKVAVFGGALISCILYNQPFYINKLSSHKELCFVMYYSDARKAYLVQSIHDLDSYYVMTGLKPVYNLPKGVSPSFFNNYVKKVLSYPREASYMVSRLPKGLIERYRFLNEFDAYRCVHLPRNKKDLDEGLRVFKYEEALSYCIKALAMKRKANARKRDEVTRIDHDEVNRFVKHLSYKLTGDQISAIRDIVLDMERDTIMYRLLQGDVGTGKTIVAFVSLYANYLRGKQGVLMAPTFELAIQHYENALKVFQDYDIHIGFMAGNKGTAKEKRDILNDLNNGYINILIATHSAISEKVVFKDLGLSIIDEQQLFGVEQREKLLLKGGSNDVLMMSATPIPRTLSQIVNADLDVTTLNQFPHGSRNVETRVIHSQDPLLMKAIEKALSVNRQVFIVAPKISDGTSKANSAESVYKDIEERFKDKVQLLHGKIKKETQDEIIKRFISNEKPILVSTTVIQVGIDVSTACLLIIYDANYFGLSTLHQLRGRVGRSGDFALALLVYDGNEKEAKEKLDFLASSNDGLAIAQFDLKQRGSGSYSGTNQSGKSELMVCNFVDDLKMFEYAKQDASYILDHPSEKDHAQYLKSIDMDEKLNLG</sequence>
<dbReference type="Gene3D" id="3.40.50.300">
    <property type="entry name" value="P-loop containing nucleotide triphosphate hydrolases"/>
    <property type="match status" value="2"/>
</dbReference>
<dbReference type="Pfam" id="PF00271">
    <property type="entry name" value="Helicase_C"/>
    <property type="match status" value="1"/>
</dbReference>
<dbReference type="InterPro" id="IPR047112">
    <property type="entry name" value="RecG/Mfd"/>
</dbReference>
<evidence type="ECO:0000313" key="10">
    <source>
        <dbReference type="EMBL" id="QOS39167.1"/>
    </source>
</evidence>
<keyword evidence="5" id="KW-0067">ATP-binding</keyword>
<evidence type="ECO:0000256" key="2">
    <source>
        <dbReference type="ARBA" id="ARBA00022763"/>
    </source>
</evidence>
<feature type="domain" description="Helicase C-terminal" evidence="9">
    <location>
        <begin position="459"/>
        <end position="609"/>
    </location>
</feature>
<dbReference type="AlphaFoldDB" id="A0A7M1XIJ0"/>
<dbReference type="SUPFAM" id="SSF52540">
    <property type="entry name" value="P-loop containing nucleoside triphosphate hydrolases"/>
    <property type="match status" value="2"/>
</dbReference>
<keyword evidence="1" id="KW-0547">Nucleotide-binding</keyword>
<dbReference type="KEGG" id="trc:DYE49_01340"/>
<keyword evidence="7" id="KW-0234">DNA repair</keyword>
<dbReference type="InterPro" id="IPR045562">
    <property type="entry name" value="RecG_dom3_C"/>
</dbReference>
<dbReference type="EMBL" id="CP031517">
    <property type="protein sequence ID" value="QOS39167.1"/>
    <property type="molecule type" value="Genomic_DNA"/>
</dbReference>
<evidence type="ECO:0008006" key="12">
    <source>
        <dbReference type="Google" id="ProtNLM"/>
    </source>
</evidence>
<keyword evidence="6" id="KW-0238">DNA-binding</keyword>
<dbReference type="PROSITE" id="PS51194">
    <property type="entry name" value="HELICASE_CTER"/>
    <property type="match status" value="1"/>
</dbReference>
<keyword evidence="3" id="KW-0378">Hydrolase</keyword>